<protein>
    <submittedName>
        <fullName evidence="7">ETC complex I subunit</fullName>
    </submittedName>
</protein>
<evidence type="ECO:0000256" key="5">
    <source>
        <dbReference type="ARBA" id="ARBA00022982"/>
    </source>
</evidence>
<keyword evidence="8" id="KW-1185">Reference proteome</keyword>
<keyword evidence="5" id="KW-0249">Electron transport</keyword>
<organism evidence="7 8">
    <name type="scientific">Pararhizobium mangrovi</name>
    <dbReference type="NCBI Taxonomy" id="2590452"/>
    <lineage>
        <taxon>Bacteria</taxon>
        <taxon>Pseudomonadati</taxon>
        <taxon>Pseudomonadota</taxon>
        <taxon>Alphaproteobacteria</taxon>
        <taxon>Hyphomicrobiales</taxon>
        <taxon>Rhizobiaceae</taxon>
        <taxon>Rhizobium/Agrobacterium group</taxon>
        <taxon>Pararhizobium</taxon>
    </lineage>
</organism>
<sequence>MYALARGGVRGNGLAVHCLEHAVSNRRNRCAQRPCLAWSIVMSAKIYRPAKTAMQSGKARTDHWVLEFDPEIPRKIDPMMGYTSSKDMRQQVHLNFDSREEAVAYAERNGIAYRIAQPKETKRKRVAYADNFRYSRRQPWTH</sequence>
<name>A0A506TZR1_9HYPH</name>
<evidence type="ECO:0000256" key="4">
    <source>
        <dbReference type="ARBA" id="ARBA00022946"/>
    </source>
</evidence>
<dbReference type="GO" id="GO:0016020">
    <property type="term" value="C:membrane"/>
    <property type="evidence" value="ECO:0007669"/>
    <property type="project" value="UniProtKB-SubCell"/>
</dbReference>
<evidence type="ECO:0000256" key="6">
    <source>
        <dbReference type="ARBA" id="ARBA00023136"/>
    </source>
</evidence>
<dbReference type="Gene3D" id="3.30.160.190">
    <property type="entry name" value="atu1810 like domain"/>
    <property type="match status" value="1"/>
</dbReference>
<proteinExistence type="predicted"/>
<dbReference type="AlphaFoldDB" id="A0A506TZR1"/>
<dbReference type="InterPro" id="IPR006885">
    <property type="entry name" value="NADH_UbQ_FeS_4_mit-like"/>
</dbReference>
<dbReference type="EMBL" id="VHLH01000051">
    <property type="protein sequence ID" value="TPW25809.1"/>
    <property type="molecule type" value="Genomic_DNA"/>
</dbReference>
<evidence type="ECO:0000256" key="1">
    <source>
        <dbReference type="ARBA" id="ARBA00004370"/>
    </source>
</evidence>
<evidence type="ECO:0000313" key="8">
    <source>
        <dbReference type="Proteomes" id="UP000320314"/>
    </source>
</evidence>
<dbReference type="InterPro" id="IPR038532">
    <property type="entry name" value="NDUFS4-like_sf"/>
</dbReference>
<accession>A0A506TZR1</accession>
<evidence type="ECO:0000313" key="7">
    <source>
        <dbReference type="EMBL" id="TPW25809.1"/>
    </source>
</evidence>
<keyword evidence="2" id="KW-0813">Transport</keyword>
<evidence type="ECO:0000256" key="3">
    <source>
        <dbReference type="ARBA" id="ARBA00022660"/>
    </source>
</evidence>
<keyword evidence="4" id="KW-0809">Transit peptide</keyword>
<reference evidence="7 8" key="1">
    <citation type="submission" date="2019-06" db="EMBL/GenBank/DDBJ databases">
        <authorList>
            <person name="Li M."/>
        </authorList>
    </citation>
    <scope>NUCLEOTIDE SEQUENCE [LARGE SCALE GENOMIC DNA]</scope>
    <source>
        <strain evidence="7 8">BGMRC6574</strain>
    </source>
</reference>
<keyword evidence="3" id="KW-0679">Respiratory chain</keyword>
<dbReference type="OrthoDB" id="9799572at2"/>
<dbReference type="GO" id="GO:0022900">
    <property type="term" value="P:electron transport chain"/>
    <property type="evidence" value="ECO:0007669"/>
    <property type="project" value="InterPro"/>
</dbReference>
<gene>
    <name evidence="7" type="ORF">FJU11_17675</name>
</gene>
<dbReference type="Pfam" id="PF04800">
    <property type="entry name" value="NDUS4"/>
    <property type="match status" value="1"/>
</dbReference>
<keyword evidence="6" id="KW-0472">Membrane</keyword>
<dbReference type="Proteomes" id="UP000320314">
    <property type="component" value="Unassembled WGS sequence"/>
</dbReference>
<dbReference type="PANTHER" id="PTHR12219">
    <property type="entry name" value="NADH-UBIQUINONE OXIDOREDUCTASE"/>
    <property type="match status" value="1"/>
</dbReference>
<dbReference type="PANTHER" id="PTHR12219:SF8">
    <property type="entry name" value="NADH DEHYDROGENASE [UBIQUINONE] IRON-SULFUR PROTEIN 4, MITOCHONDRIAL"/>
    <property type="match status" value="1"/>
</dbReference>
<comment type="caution">
    <text evidence="7">The sequence shown here is derived from an EMBL/GenBank/DDBJ whole genome shotgun (WGS) entry which is preliminary data.</text>
</comment>
<comment type="subcellular location">
    <subcellularLocation>
        <location evidence="1">Membrane</location>
    </subcellularLocation>
</comment>
<evidence type="ECO:0000256" key="2">
    <source>
        <dbReference type="ARBA" id="ARBA00022448"/>
    </source>
</evidence>